<proteinExistence type="inferred from homology"/>
<dbReference type="InterPro" id="IPR013970">
    <property type="entry name" value="Rfa2"/>
</dbReference>
<dbReference type="EMBL" id="JBBCAQ010000036">
    <property type="protein sequence ID" value="KAK7576033.1"/>
    <property type="molecule type" value="Genomic_DNA"/>
</dbReference>
<dbReference type="PANTHER" id="PTHR15114:SF1">
    <property type="entry name" value="REPLICATION PROTEIN A 14 KDA SUBUNIT"/>
    <property type="match status" value="1"/>
</dbReference>
<comment type="subcellular location">
    <subcellularLocation>
        <location evidence="1">Nucleus</location>
    </subcellularLocation>
</comment>
<evidence type="ECO:0000256" key="2">
    <source>
        <dbReference type="ARBA" id="ARBA00009761"/>
    </source>
</evidence>
<evidence type="ECO:0000313" key="4">
    <source>
        <dbReference type="EMBL" id="KAK7576033.1"/>
    </source>
</evidence>
<comment type="caution">
    <text evidence="4">The sequence shown here is derived from an EMBL/GenBank/DDBJ whole genome shotgun (WGS) entry which is preliminary data.</text>
</comment>
<keyword evidence="5" id="KW-1185">Reference proteome</keyword>
<dbReference type="GO" id="GO:0003684">
    <property type="term" value="F:damaged DNA binding"/>
    <property type="evidence" value="ECO:0007669"/>
    <property type="project" value="TreeGrafter"/>
</dbReference>
<evidence type="ECO:0000313" key="5">
    <source>
        <dbReference type="Proteomes" id="UP001367676"/>
    </source>
</evidence>
<name>A0AAN9Y0E8_9HEMI</name>
<dbReference type="Proteomes" id="UP001367676">
    <property type="component" value="Unassembled WGS sequence"/>
</dbReference>
<reference evidence="4 5" key="1">
    <citation type="submission" date="2024-03" db="EMBL/GenBank/DDBJ databases">
        <title>Adaptation during the transition from Ophiocordyceps entomopathogen to insect associate is accompanied by gene loss and intensified selection.</title>
        <authorList>
            <person name="Ward C.M."/>
            <person name="Onetto C.A."/>
            <person name="Borneman A.R."/>
        </authorList>
    </citation>
    <scope>NUCLEOTIDE SEQUENCE [LARGE SCALE GENOMIC DNA]</scope>
    <source>
        <strain evidence="4">AWRI1</strain>
        <tissue evidence="4">Single Adult Female</tissue>
    </source>
</reference>
<dbReference type="GO" id="GO:0006284">
    <property type="term" value="P:base-excision repair"/>
    <property type="evidence" value="ECO:0007669"/>
    <property type="project" value="TreeGrafter"/>
</dbReference>
<sequence length="106" mass="11278">MRANGASLSKCINKPVSVIGTVQMVHPDSQGFNITTSDSYNVSVKLQRPLTDNVSGLVEIHGVAQGPATVACDYYISFPPSLASTYESSVDNEAVNLGFLVSNAWQ</sequence>
<dbReference type="GO" id="GO:0006298">
    <property type="term" value="P:mismatch repair"/>
    <property type="evidence" value="ECO:0007669"/>
    <property type="project" value="TreeGrafter"/>
</dbReference>
<accession>A0AAN9Y0E8</accession>
<evidence type="ECO:0000256" key="3">
    <source>
        <dbReference type="ARBA" id="ARBA00023242"/>
    </source>
</evidence>
<dbReference type="GO" id="GO:0006289">
    <property type="term" value="P:nucleotide-excision repair"/>
    <property type="evidence" value="ECO:0007669"/>
    <property type="project" value="TreeGrafter"/>
</dbReference>
<dbReference type="GO" id="GO:0005662">
    <property type="term" value="C:DNA replication factor A complex"/>
    <property type="evidence" value="ECO:0007669"/>
    <property type="project" value="TreeGrafter"/>
</dbReference>
<comment type="similarity">
    <text evidence="2">Belongs to the replication factor A protein 3 family.</text>
</comment>
<protein>
    <submittedName>
        <fullName evidence="4">Uncharacterized protein</fullName>
    </submittedName>
</protein>
<dbReference type="GO" id="GO:0006260">
    <property type="term" value="P:DNA replication"/>
    <property type="evidence" value="ECO:0007669"/>
    <property type="project" value="InterPro"/>
</dbReference>
<dbReference type="SUPFAM" id="SSF50249">
    <property type="entry name" value="Nucleic acid-binding proteins"/>
    <property type="match status" value="1"/>
</dbReference>
<dbReference type="GO" id="GO:0035861">
    <property type="term" value="C:site of double-strand break"/>
    <property type="evidence" value="ECO:0007669"/>
    <property type="project" value="TreeGrafter"/>
</dbReference>
<dbReference type="PANTHER" id="PTHR15114">
    <property type="entry name" value="REPLICATION PROTEIN A3"/>
    <property type="match status" value="1"/>
</dbReference>
<dbReference type="GO" id="GO:0000724">
    <property type="term" value="P:double-strand break repair via homologous recombination"/>
    <property type="evidence" value="ECO:0007669"/>
    <property type="project" value="TreeGrafter"/>
</dbReference>
<evidence type="ECO:0000256" key="1">
    <source>
        <dbReference type="ARBA" id="ARBA00004123"/>
    </source>
</evidence>
<gene>
    <name evidence="4" type="ORF">V9T40_012319</name>
</gene>
<dbReference type="AlphaFoldDB" id="A0AAN9Y0E8"/>
<organism evidence="4 5">
    <name type="scientific">Parthenolecanium corni</name>
    <dbReference type="NCBI Taxonomy" id="536013"/>
    <lineage>
        <taxon>Eukaryota</taxon>
        <taxon>Metazoa</taxon>
        <taxon>Ecdysozoa</taxon>
        <taxon>Arthropoda</taxon>
        <taxon>Hexapoda</taxon>
        <taxon>Insecta</taxon>
        <taxon>Pterygota</taxon>
        <taxon>Neoptera</taxon>
        <taxon>Paraneoptera</taxon>
        <taxon>Hemiptera</taxon>
        <taxon>Sternorrhyncha</taxon>
        <taxon>Coccoidea</taxon>
        <taxon>Coccidae</taxon>
        <taxon>Parthenolecanium</taxon>
    </lineage>
</organism>
<dbReference type="Gene3D" id="2.40.50.140">
    <property type="entry name" value="Nucleic acid-binding proteins"/>
    <property type="match status" value="1"/>
</dbReference>
<dbReference type="GO" id="GO:0003697">
    <property type="term" value="F:single-stranded DNA binding"/>
    <property type="evidence" value="ECO:0007669"/>
    <property type="project" value="TreeGrafter"/>
</dbReference>
<dbReference type="Pfam" id="PF08661">
    <property type="entry name" value="Rep_fac-A_3"/>
    <property type="match status" value="1"/>
</dbReference>
<keyword evidence="3" id="KW-0539">Nucleus</keyword>
<dbReference type="InterPro" id="IPR012340">
    <property type="entry name" value="NA-bd_OB-fold"/>
</dbReference>